<protein>
    <recommendedName>
        <fullName evidence="4">DUF4363 family protein</fullName>
    </recommendedName>
</protein>
<evidence type="ECO:0000313" key="3">
    <source>
        <dbReference type="Proteomes" id="UP000198577"/>
    </source>
</evidence>
<dbReference type="AlphaFoldDB" id="A0A1I5XGT7"/>
<evidence type="ECO:0000313" key="2">
    <source>
        <dbReference type="EMBL" id="SFQ31179.1"/>
    </source>
</evidence>
<evidence type="ECO:0000256" key="1">
    <source>
        <dbReference type="SAM" id="Coils"/>
    </source>
</evidence>
<dbReference type="RefSeq" id="WP_025747596.1">
    <property type="nucleotide sequence ID" value="NZ_FOXR01000026.1"/>
</dbReference>
<sequence length="126" mass="14424">MKIPLIMVAITIIFIGFAVWTQHSLAASAEKLEQRLSSLESAIKDDNWEMANDQLESFNQLWRKTKNSWQIFINHEEIDNIDATLAKIKQLVSLKAKADSLSEISALRLFIIHIPQKESLCLVNIF</sequence>
<dbReference type="STRING" id="937334.SAMN05444406_1265"/>
<dbReference type="EMBL" id="FOXR01000026">
    <property type="protein sequence ID" value="SFQ31179.1"/>
    <property type="molecule type" value="Genomic_DNA"/>
</dbReference>
<organism evidence="2 3">
    <name type="scientific">Caldicoprobacter faecalis</name>
    <dbReference type="NCBI Taxonomy" id="937334"/>
    <lineage>
        <taxon>Bacteria</taxon>
        <taxon>Bacillati</taxon>
        <taxon>Bacillota</taxon>
        <taxon>Clostridia</taxon>
        <taxon>Caldicoprobacterales</taxon>
        <taxon>Caldicoprobacteraceae</taxon>
        <taxon>Caldicoprobacter</taxon>
    </lineage>
</organism>
<evidence type="ECO:0008006" key="4">
    <source>
        <dbReference type="Google" id="ProtNLM"/>
    </source>
</evidence>
<keyword evidence="1" id="KW-0175">Coiled coil</keyword>
<reference evidence="2 3" key="1">
    <citation type="submission" date="2016-10" db="EMBL/GenBank/DDBJ databases">
        <authorList>
            <person name="de Groot N.N."/>
        </authorList>
    </citation>
    <scope>NUCLEOTIDE SEQUENCE [LARGE SCALE GENOMIC DNA]</scope>
    <source>
        <strain evidence="2 3">DSM 20678</strain>
    </source>
</reference>
<accession>A0A1I5XGT7</accession>
<gene>
    <name evidence="2" type="ORF">SAMN05444406_1265</name>
</gene>
<dbReference type="Proteomes" id="UP000198577">
    <property type="component" value="Unassembled WGS sequence"/>
</dbReference>
<proteinExistence type="predicted"/>
<feature type="coiled-coil region" evidence="1">
    <location>
        <begin position="22"/>
        <end position="49"/>
    </location>
</feature>
<dbReference type="OrthoDB" id="3034917at2"/>
<dbReference type="Pfam" id="PF14276">
    <property type="entry name" value="DUF4363"/>
    <property type="match status" value="1"/>
</dbReference>
<keyword evidence="3" id="KW-1185">Reference proteome</keyword>
<name>A0A1I5XGT7_9FIRM</name>
<dbReference type="InterPro" id="IPR025373">
    <property type="entry name" value="DUF4363"/>
</dbReference>